<proteinExistence type="predicted"/>
<dbReference type="PROSITE" id="PS51704">
    <property type="entry name" value="GP_PDE"/>
    <property type="match status" value="1"/>
</dbReference>
<sequence>MSCQNKETIGVQGHRGCRGILPENSLPAFKKAVALGVNTLELDLAVSKDKKVVVSHEPFMSRFYCLDPNGAEIPVEKDTLLNLYKMDYEEIKQFDCGSKPHERFAEQENMPVYKPLLREVFTLADSLNRHITYNIELKARPEYDNIYTPEPKEFVTLVLQELSEKQLFNRCNLQAFDNRVLEEIKRQAPNMKVAMLVDEHEDIDEKLAELSFKPEIISPYYELLVKSDVKAYQQQGYKIIPWTVNEIDDMEVMIAFGVNAIITDYPNRLLPLLKH</sequence>
<dbReference type="Pfam" id="PF03009">
    <property type="entry name" value="GDPD"/>
    <property type="match status" value="1"/>
</dbReference>
<evidence type="ECO:0000313" key="3">
    <source>
        <dbReference type="Proteomes" id="UP000028521"/>
    </source>
</evidence>
<dbReference type="AlphaFoldDB" id="A0A084TNS9"/>
<gene>
    <name evidence="2" type="ORF">IA57_01665</name>
</gene>
<dbReference type="Gene3D" id="3.20.20.190">
    <property type="entry name" value="Phosphatidylinositol (PI) phosphodiesterase"/>
    <property type="match status" value="1"/>
</dbReference>
<dbReference type="InterPro" id="IPR017946">
    <property type="entry name" value="PLC-like_Pdiesterase_TIM-brl"/>
</dbReference>
<dbReference type="OrthoDB" id="384721at2"/>
<evidence type="ECO:0000313" key="2">
    <source>
        <dbReference type="EMBL" id="KFB02365.1"/>
    </source>
</evidence>
<dbReference type="PANTHER" id="PTHR46211:SF14">
    <property type="entry name" value="GLYCEROPHOSPHODIESTER PHOSPHODIESTERASE"/>
    <property type="match status" value="1"/>
</dbReference>
<dbReference type="Proteomes" id="UP000028521">
    <property type="component" value="Unassembled WGS sequence"/>
</dbReference>
<accession>A0A084TNS9</accession>
<dbReference type="SUPFAM" id="SSF51695">
    <property type="entry name" value="PLC-like phosphodiesterases"/>
    <property type="match status" value="1"/>
</dbReference>
<dbReference type="PANTHER" id="PTHR46211">
    <property type="entry name" value="GLYCEROPHOSPHORYL DIESTER PHOSPHODIESTERASE"/>
    <property type="match status" value="1"/>
</dbReference>
<dbReference type="EMBL" id="JPFK01000002">
    <property type="protein sequence ID" value="KFB02365.1"/>
    <property type="molecule type" value="Genomic_DNA"/>
</dbReference>
<reference evidence="2 3" key="1">
    <citation type="journal article" date="2014" name="Genome Announc.">
        <title>Draft Genome Sequence of the Algicidal Bacterium Mangrovimonas yunxiaonensis Strain LY01.</title>
        <authorList>
            <person name="Li Y."/>
            <person name="Zhu H."/>
            <person name="Li C."/>
            <person name="Zhang H."/>
            <person name="Chen Z."/>
            <person name="Zheng W."/>
            <person name="Xu H."/>
            <person name="Zheng T."/>
        </authorList>
    </citation>
    <scope>NUCLEOTIDE SEQUENCE [LARGE SCALE GENOMIC DNA]</scope>
    <source>
        <strain evidence="2 3">LY01</strain>
    </source>
</reference>
<protein>
    <submittedName>
        <fullName evidence="2">Glycerophosphodiester phosphodiesterase</fullName>
    </submittedName>
</protein>
<comment type="caution">
    <text evidence="2">The sequence shown here is derived from an EMBL/GenBank/DDBJ whole genome shotgun (WGS) entry which is preliminary data.</text>
</comment>
<dbReference type="GO" id="GO:0008081">
    <property type="term" value="F:phosphoric diester hydrolase activity"/>
    <property type="evidence" value="ECO:0007669"/>
    <property type="project" value="InterPro"/>
</dbReference>
<feature type="domain" description="GP-PDE" evidence="1">
    <location>
        <begin position="9"/>
        <end position="273"/>
    </location>
</feature>
<dbReference type="eggNOG" id="COG0584">
    <property type="taxonomic scope" value="Bacteria"/>
</dbReference>
<dbReference type="GO" id="GO:0006629">
    <property type="term" value="P:lipid metabolic process"/>
    <property type="evidence" value="ECO:0007669"/>
    <property type="project" value="InterPro"/>
</dbReference>
<organism evidence="2 3">
    <name type="scientific">Mangrovimonas yunxiaonensis</name>
    <dbReference type="NCBI Taxonomy" id="1197477"/>
    <lineage>
        <taxon>Bacteria</taxon>
        <taxon>Pseudomonadati</taxon>
        <taxon>Bacteroidota</taxon>
        <taxon>Flavobacteriia</taxon>
        <taxon>Flavobacteriales</taxon>
        <taxon>Flavobacteriaceae</taxon>
        <taxon>Mangrovimonas</taxon>
    </lineage>
</organism>
<reference evidence="3" key="2">
    <citation type="submission" date="2014-07" db="EMBL/GenBank/DDBJ databases">
        <title>Genome sequence of Mangrovimonas yunxiaonensis.</title>
        <authorList>
            <person name="Li Y."/>
            <person name="Zheng T."/>
        </authorList>
    </citation>
    <scope>NUCLEOTIDE SEQUENCE [LARGE SCALE GENOMIC DNA]</scope>
    <source>
        <strain evidence="3">LY01</strain>
    </source>
</reference>
<dbReference type="STRING" id="1197477.IA57_01665"/>
<evidence type="ECO:0000259" key="1">
    <source>
        <dbReference type="PROSITE" id="PS51704"/>
    </source>
</evidence>
<dbReference type="InterPro" id="IPR030395">
    <property type="entry name" value="GP_PDE_dom"/>
</dbReference>
<name>A0A084TNS9_9FLAO</name>
<keyword evidence="3" id="KW-1185">Reference proteome</keyword>